<dbReference type="GO" id="GO:0006508">
    <property type="term" value="P:proteolysis"/>
    <property type="evidence" value="ECO:0007669"/>
    <property type="project" value="UniProtKB-KW"/>
</dbReference>
<name>A0A4S8LCJ3_DENBC</name>
<dbReference type="InterPro" id="IPR038765">
    <property type="entry name" value="Papain-like_cys_pep_sf"/>
</dbReference>
<evidence type="ECO:0000313" key="6">
    <source>
        <dbReference type="EMBL" id="THU86600.1"/>
    </source>
</evidence>
<sequence length="220" mass="25536">VPWSGYINGFPIHVDISYLGGFLGPRWLSTEQLNMVMHLIHLELVKKGCNDVKIIKETTMFHQKLLEAYHAQRTSIDALDTYTNANHYRWIRDSCQALQTGQYEQLAFLVNLNDNHWVSVVINGHTDTIFYGDSLGSDVDPTLRDALRWWTHLHTGRDFVFEELPITRQTDGHSCGLMACNAIEAWVLHKPAIYIDPDCALEERLRMFVRIVQRHFEEVR</sequence>
<dbReference type="InterPro" id="IPR003653">
    <property type="entry name" value="Peptidase_C48_C"/>
</dbReference>
<protein>
    <submittedName>
        <fullName evidence="5">Cysteine proteinase</fullName>
    </submittedName>
</protein>
<reference evidence="5 7" key="1">
    <citation type="journal article" date="2019" name="Nat. Ecol. Evol.">
        <title>Megaphylogeny resolves global patterns of mushroom evolution.</title>
        <authorList>
            <person name="Varga T."/>
            <person name="Krizsan K."/>
            <person name="Foldi C."/>
            <person name="Dima B."/>
            <person name="Sanchez-Garcia M."/>
            <person name="Sanchez-Ramirez S."/>
            <person name="Szollosi G.J."/>
            <person name="Szarkandi J.G."/>
            <person name="Papp V."/>
            <person name="Albert L."/>
            <person name="Andreopoulos W."/>
            <person name="Angelini C."/>
            <person name="Antonin V."/>
            <person name="Barry K.W."/>
            <person name="Bougher N.L."/>
            <person name="Buchanan P."/>
            <person name="Buyck B."/>
            <person name="Bense V."/>
            <person name="Catcheside P."/>
            <person name="Chovatia M."/>
            <person name="Cooper J."/>
            <person name="Damon W."/>
            <person name="Desjardin D."/>
            <person name="Finy P."/>
            <person name="Geml J."/>
            <person name="Haridas S."/>
            <person name="Hughes K."/>
            <person name="Justo A."/>
            <person name="Karasinski D."/>
            <person name="Kautmanova I."/>
            <person name="Kiss B."/>
            <person name="Kocsube S."/>
            <person name="Kotiranta H."/>
            <person name="LaButti K.M."/>
            <person name="Lechner B.E."/>
            <person name="Liimatainen K."/>
            <person name="Lipzen A."/>
            <person name="Lukacs Z."/>
            <person name="Mihaltcheva S."/>
            <person name="Morgado L.N."/>
            <person name="Niskanen T."/>
            <person name="Noordeloos M.E."/>
            <person name="Ohm R.A."/>
            <person name="Ortiz-Santana B."/>
            <person name="Ovrebo C."/>
            <person name="Racz N."/>
            <person name="Riley R."/>
            <person name="Savchenko A."/>
            <person name="Shiryaev A."/>
            <person name="Soop K."/>
            <person name="Spirin V."/>
            <person name="Szebenyi C."/>
            <person name="Tomsovsky M."/>
            <person name="Tulloss R.E."/>
            <person name="Uehling J."/>
            <person name="Grigoriev I.V."/>
            <person name="Vagvolgyi C."/>
            <person name="Papp T."/>
            <person name="Martin F.M."/>
            <person name="Miettinen O."/>
            <person name="Hibbett D.S."/>
            <person name="Nagy L.G."/>
        </authorList>
    </citation>
    <scope>NUCLEOTIDE SEQUENCE [LARGE SCALE GENOMIC DNA]</scope>
    <source>
        <strain evidence="5 7">CBS 962.96</strain>
    </source>
</reference>
<dbReference type="SUPFAM" id="SSF54001">
    <property type="entry name" value="Cysteine proteinases"/>
    <property type="match status" value="1"/>
</dbReference>
<feature type="domain" description="Ubiquitin-like protease family profile" evidence="4">
    <location>
        <begin position="12"/>
        <end position="186"/>
    </location>
</feature>
<dbReference type="Proteomes" id="UP000297245">
    <property type="component" value="Unassembled WGS sequence"/>
</dbReference>
<dbReference type="EMBL" id="ML179490">
    <property type="protein sequence ID" value="THU86592.1"/>
    <property type="molecule type" value="Genomic_DNA"/>
</dbReference>
<dbReference type="AlphaFoldDB" id="A0A4S8LCJ3"/>
<feature type="non-terminal residue" evidence="5">
    <location>
        <position position="220"/>
    </location>
</feature>
<dbReference type="GO" id="GO:0019783">
    <property type="term" value="F:ubiquitin-like protein peptidase activity"/>
    <property type="evidence" value="ECO:0007669"/>
    <property type="project" value="UniProtKB-ARBA"/>
</dbReference>
<evidence type="ECO:0000313" key="7">
    <source>
        <dbReference type="Proteomes" id="UP000297245"/>
    </source>
</evidence>
<dbReference type="EMBL" id="ML179490">
    <property type="protein sequence ID" value="THU86600.1"/>
    <property type="molecule type" value="Genomic_DNA"/>
</dbReference>
<evidence type="ECO:0000259" key="4">
    <source>
        <dbReference type="PROSITE" id="PS50600"/>
    </source>
</evidence>
<gene>
    <name evidence="5" type="ORF">K435DRAFT_592683</name>
    <name evidence="6" type="ORF">K435DRAFT_593655</name>
</gene>
<accession>A0A4S8LCJ3</accession>
<dbReference type="OrthoDB" id="2979847at2759"/>
<evidence type="ECO:0000313" key="5">
    <source>
        <dbReference type="EMBL" id="THU86592.1"/>
    </source>
</evidence>
<dbReference type="GO" id="GO:0008234">
    <property type="term" value="F:cysteine-type peptidase activity"/>
    <property type="evidence" value="ECO:0007669"/>
    <property type="project" value="InterPro"/>
</dbReference>
<proteinExistence type="inferred from homology"/>
<keyword evidence="7" id="KW-1185">Reference proteome</keyword>
<evidence type="ECO:0000256" key="1">
    <source>
        <dbReference type="ARBA" id="ARBA00005234"/>
    </source>
</evidence>
<dbReference type="Gene3D" id="3.40.395.10">
    <property type="entry name" value="Adenoviral Proteinase, Chain A"/>
    <property type="match status" value="1"/>
</dbReference>
<keyword evidence="2" id="KW-0645">Protease</keyword>
<dbReference type="Pfam" id="PF02902">
    <property type="entry name" value="Peptidase_C48"/>
    <property type="match status" value="1"/>
</dbReference>
<comment type="similarity">
    <text evidence="1">Belongs to the peptidase C48 family.</text>
</comment>
<dbReference type="PROSITE" id="PS50600">
    <property type="entry name" value="ULP_PROTEASE"/>
    <property type="match status" value="1"/>
</dbReference>
<evidence type="ECO:0000256" key="2">
    <source>
        <dbReference type="ARBA" id="ARBA00022670"/>
    </source>
</evidence>
<feature type="non-terminal residue" evidence="5">
    <location>
        <position position="1"/>
    </location>
</feature>
<evidence type="ECO:0000256" key="3">
    <source>
        <dbReference type="ARBA" id="ARBA00022801"/>
    </source>
</evidence>
<organism evidence="5 7">
    <name type="scientific">Dendrothele bispora (strain CBS 962.96)</name>
    <dbReference type="NCBI Taxonomy" id="1314807"/>
    <lineage>
        <taxon>Eukaryota</taxon>
        <taxon>Fungi</taxon>
        <taxon>Dikarya</taxon>
        <taxon>Basidiomycota</taxon>
        <taxon>Agaricomycotina</taxon>
        <taxon>Agaricomycetes</taxon>
        <taxon>Agaricomycetidae</taxon>
        <taxon>Agaricales</taxon>
        <taxon>Agaricales incertae sedis</taxon>
        <taxon>Dendrothele</taxon>
    </lineage>
</organism>
<keyword evidence="3" id="KW-0378">Hydrolase</keyword>